<evidence type="ECO:0000313" key="3">
    <source>
        <dbReference type="EMBL" id="POV97786.1"/>
    </source>
</evidence>
<name>A0A2S4UKN0_9BASI</name>
<feature type="non-terminal residue" evidence="3">
    <location>
        <position position="1"/>
    </location>
</feature>
<dbReference type="PANTHER" id="PTHR35192:SF2">
    <property type="entry name" value="APPLE DOMAIN-CONTAINING PROTEIN"/>
    <property type="match status" value="1"/>
</dbReference>
<keyword evidence="4" id="KW-1185">Reference proteome</keyword>
<dbReference type="Proteomes" id="UP000239156">
    <property type="component" value="Unassembled WGS sequence"/>
</dbReference>
<reference evidence="3" key="1">
    <citation type="submission" date="2017-12" db="EMBL/GenBank/DDBJ databases">
        <title>Gene loss provides genomic basis for host adaptation in cereal stripe rust fungi.</title>
        <authorList>
            <person name="Xia C."/>
        </authorList>
    </citation>
    <scope>NUCLEOTIDE SEQUENCE [LARGE SCALE GENOMIC DNA]</scope>
    <source>
        <strain evidence="3">93-210</strain>
    </source>
</reference>
<dbReference type="Pfam" id="PF21671">
    <property type="entry name" value="CPL1-like"/>
    <property type="match status" value="1"/>
</dbReference>
<feature type="domain" description="Protein CPL1-like" evidence="2">
    <location>
        <begin position="124"/>
        <end position="170"/>
    </location>
</feature>
<evidence type="ECO:0000259" key="2">
    <source>
        <dbReference type="Pfam" id="PF21671"/>
    </source>
</evidence>
<feature type="signal peptide" evidence="1">
    <location>
        <begin position="1"/>
        <end position="21"/>
    </location>
</feature>
<gene>
    <name evidence="3" type="ORF">PSTT_14848</name>
</gene>
<protein>
    <recommendedName>
        <fullName evidence="2">Protein CPL1-like domain-containing protein</fullName>
    </recommendedName>
</protein>
<dbReference type="VEuPathDB" id="FungiDB:PSTT_14848"/>
<dbReference type="VEuPathDB" id="FungiDB:PSHT_06823"/>
<evidence type="ECO:0000313" key="4">
    <source>
        <dbReference type="Proteomes" id="UP000239156"/>
    </source>
</evidence>
<organism evidence="3 4">
    <name type="scientific">Puccinia striiformis</name>
    <dbReference type="NCBI Taxonomy" id="27350"/>
    <lineage>
        <taxon>Eukaryota</taxon>
        <taxon>Fungi</taxon>
        <taxon>Dikarya</taxon>
        <taxon>Basidiomycota</taxon>
        <taxon>Pucciniomycotina</taxon>
        <taxon>Pucciniomycetes</taxon>
        <taxon>Pucciniales</taxon>
        <taxon>Pucciniaceae</taxon>
        <taxon>Puccinia</taxon>
    </lineage>
</organism>
<keyword evidence="1" id="KW-0732">Signal</keyword>
<dbReference type="InterPro" id="IPR048661">
    <property type="entry name" value="CPL1-like"/>
</dbReference>
<dbReference type="AlphaFoldDB" id="A0A2S4UKN0"/>
<dbReference type="InterPro" id="IPR038955">
    <property type="entry name" value="PriA/CPL1_fungi"/>
</dbReference>
<dbReference type="PANTHER" id="PTHR35192">
    <property type="entry name" value="PROTEIN, PUTATIVE-RELATED"/>
    <property type="match status" value="1"/>
</dbReference>
<dbReference type="EMBL" id="PKSL01000248">
    <property type="protein sequence ID" value="POV97786.1"/>
    <property type="molecule type" value="Genomic_DNA"/>
</dbReference>
<comment type="caution">
    <text evidence="3">The sequence shown here is derived from an EMBL/GenBank/DDBJ whole genome shotgun (WGS) entry which is preliminary data.</text>
</comment>
<sequence>TKTMNFHSVKLFVILCGFVLSQSAFEEDYPDHSVDHLDTPRHPSRVITTVQDHAPAPRLQARQPVPSGSFGAPREAKKAIDRISGNANKCPLPTTSCPILSSNQTKKLLARTHTHKNQTIVLPWECVNLQEELTACGTCHNNCMRIKHVKHVGCEKGTCKIFSCRAGYTIFRHISKHNGPAVERCALVRKGRS</sequence>
<accession>A0A2S4UKN0</accession>
<evidence type="ECO:0000256" key="1">
    <source>
        <dbReference type="SAM" id="SignalP"/>
    </source>
</evidence>
<proteinExistence type="predicted"/>
<feature type="chain" id="PRO_5015722799" description="Protein CPL1-like domain-containing protein" evidence="1">
    <location>
        <begin position="22"/>
        <end position="193"/>
    </location>
</feature>